<dbReference type="Proteomes" id="UP000198287">
    <property type="component" value="Unassembled WGS sequence"/>
</dbReference>
<evidence type="ECO:0000256" key="5">
    <source>
        <dbReference type="ARBA" id="ARBA00023136"/>
    </source>
</evidence>
<evidence type="ECO:0000256" key="1">
    <source>
        <dbReference type="ARBA" id="ARBA00004651"/>
    </source>
</evidence>
<keyword evidence="4 8" id="KW-1133">Transmembrane helix</keyword>
<feature type="transmembrane region" description="Helical" evidence="8">
    <location>
        <begin position="266"/>
        <end position="288"/>
    </location>
</feature>
<keyword evidence="6" id="KW-0675">Receptor</keyword>
<sequence length="508" mass="58606">MIQIAFKTMLYSINVTFLILAFLPGKTLALADFEDNDIVSISEFMDDYRYSHKDYSGFSYQYKNVGKILISTIGKSELEKYSMYPRRFRKTGRSPIFDNFGILYSNENKSHILCVQPSGIVSYRYSTMQCEPVERNILYLFNKLISYPKSWRFEDVDNMDIVSDQTTEFDVTVELVNSNPFDRTRNFSIYHHILHTVFSKANTSFYVFPSRYKQTLDMYKPPVACMSLGRMNLEHNNYGVRTRVVFKFNGYQFLTCHSESFVSFRFYIIPFQPEVWGALGGIILVLLLTPRMYQKYYEASSGDNFCPYLYVLANIFEESSHIPRKAEQQNLFRLVLGGWILMSIILTNCYNGLMISYLNSPFPHGNIPEKFQDLLCDDEDAKIIKAYGDGKNVTSWLNTAKVTLAQSIHTFTDRRSTSCFIILSTISNNDYRFVFLELLSQTYLSVLLEEDGSHLSLETVIILLLGNPKYAKVPRGFGVTPLYSPLMPQLSQTLLLTEEEIKSAINPS</sequence>
<keyword evidence="5 8" id="KW-0472">Membrane</keyword>
<feature type="chain" id="PRO_5013053412" evidence="9">
    <location>
        <begin position="30"/>
        <end position="508"/>
    </location>
</feature>
<reference evidence="10 11" key="1">
    <citation type="submission" date="2015-12" db="EMBL/GenBank/DDBJ databases">
        <title>The genome of Folsomia candida.</title>
        <authorList>
            <person name="Faddeeva A."/>
            <person name="Derks M.F."/>
            <person name="Anvar Y."/>
            <person name="Smit S."/>
            <person name="Van Straalen N."/>
            <person name="Roelofs D."/>
        </authorList>
    </citation>
    <scope>NUCLEOTIDE SEQUENCE [LARGE SCALE GENOMIC DNA]</scope>
    <source>
        <strain evidence="10 11">VU population</strain>
        <tissue evidence="10">Whole body</tissue>
    </source>
</reference>
<dbReference type="InterPro" id="IPR052192">
    <property type="entry name" value="Insect_Ionotropic_Sensory_Rcpt"/>
</dbReference>
<feature type="transmembrane region" description="Helical" evidence="8">
    <location>
        <begin position="331"/>
        <end position="353"/>
    </location>
</feature>
<evidence type="ECO:0000313" key="10">
    <source>
        <dbReference type="EMBL" id="OXA46019.1"/>
    </source>
</evidence>
<dbReference type="Gene3D" id="1.10.287.70">
    <property type="match status" value="1"/>
</dbReference>
<evidence type="ECO:0000256" key="9">
    <source>
        <dbReference type="SAM" id="SignalP"/>
    </source>
</evidence>
<dbReference type="PANTHER" id="PTHR42643">
    <property type="entry name" value="IONOTROPIC RECEPTOR 20A-RELATED"/>
    <property type="match status" value="1"/>
</dbReference>
<evidence type="ECO:0000256" key="2">
    <source>
        <dbReference type="ARBA" id="ARBA00022475"/>
    </source>
</evidence>
<proteinExistence type="predicted"/>
<evidence type="ECO:0000256" key="4">
    <source>
        <dbReference type="ARBA" id="ARBA00022989"/>
    </source>
</evidence>
<keyword evidence="9" id="KW-0732">Signal</keyword>
<dbReference type="AlphaFoldDB" id="A0A226DLF1"/>
<feature type="signal peptide" evidence="9">
    <location>
        <begin position="1"/>
        <end position="29"/>
    </location>
</feature>
<evidence type="ECO:0000256" key="8">
    <source>
        <dbReference type="SAM" id="Phobius"/>
    </source>
</evidence>
<evidence type="ECO:0000256" key="6">
    <source>
        <dbReference type="ARBA" id="ARBA00023170"/>
    </source>
</evidence>
<evidence type="ECO:0000256" key="3">
    <source>
        <dbReference type="ARBA" id="ARBA00022692"/>
    </source>
</evidence>
<gene>
    <name evidence="10" type="ORF">Fcan01_19266</name>
</gene>
<dbReference type="EMBL" id="LNIX01000016">
    <property type="protein sequence ID" value="OXA46019.1"/>
    <property type="molecule type" value="Genomic_DNA"/>
</dbReference>
<dbReference type="GO" id="GO:0005886">
    <property type="term" value="C:plasma membrane"/>
    <property type="evidence" value="ECO:0007669"/>
    <property type="project" value="UniProtKB-SubCell"/>
</dbReference>
<name>A0A226DLF1_FOLCA</name>
<evidence type="ECO:0000313" key="11">
    <source>
        <dbReference type="Proteomes" id="UP000198287"/>
    </source>
</evidence>
<accession>A0A226DLF1</accession>
<keyword evidence="2" id="KW-1003">Cell membrane</keyword>
<keyword evidence="7" id="KW-0325">Glycoprotein</keyword>
<dbReference type="PANTHER" id="PTHR42643:SF24">
    <property type="entry name" value="IONOTROPIC RECEPTOR 60A"/>
    <property type="match status" value="1"/>
</dbReference>
<keyword evidence="11" id="KW-1185">Reference proteome</keyword>
<keyword evidence="3 8" id="KW-0812">Transmembrane</keyword>
<comment type="subcellular location">
    <subcellularLocation>
        <location evidence="1">Cell membrane</location>
        <topology evidence="1">Multi-pass membrane protein</topology>
    </subcellularLocation>
</comment>
<evidence type="ECO:0000256" key="7">
    <source>
        <dbReference type="ARBA" id="ARBA00023180"/>
    </source>
</evidence>
<protein>
    <submittedName>
        <fullName evidence="10">Uncharacterized protein</fullName>
    </submittedName>
</protein>
<comment type="caution">
    <text evidence="10">The sequence shown here is derived from an EMBL/GenBank/DDBJ whole genome shotgun (WGS) entry which is preliminary data.</text>
</comment>
<organism evidence="10 11">
    <name type="scientific">Folsomia candida</name>
    <name type="common">Springtail</name>
    <dbReference type="NCBI Taxonomy" id="158441"/>
    <lineage>
        <taxon>Eukaryota</taxon>
        <taxon>Metazoa</taxon>
        <taxon>Ecdysozoa</taxon>
        <taxon>Arthropoda</taxon>
        <taxon>Hexapoda</taxon>
        <taxon>Collembola</taxon>
        <taxon>Entomobryomorpha</taxon>
        <taxon>Isotomoidea</taxon>
        <taxon>Isotomidae</taxon>
        <taxon>Proisotominae</taxon>
        <taxon>Folsomia</taxon>
    </lineage>
</organism>